<gene>
    <name evidence="12 15" type="primary">priA</name>
    <name evidence="15" type="ORF">H8730_09335</name>
</gene>
<dbReference type="Pfam" id="PF00270">
    <property type="entry name" value="DEAD"/>
    <property type="match status" value="1"/>
</dbReference>
<dbReference type="PANTHER" id="PTHR30580">
    <property type="entry name" value="PRIMOSOMAL PROTEIN N"/>
    <property type="match status" value="1"/>
</dbReference>
<evidence type="ECO:0000256" key="4">
    <source>
        <dbReference type="ARBA" id="ARBA00022741"/>
    </source>
</evidence>
<keyword evidence="16" id="KW-1185">Reference proteome</keyword>
<dbReference type="InterPro" id="IPR040498">
    <property type="entry name" value="PriA_CRR"/>
</dbReference>
<dbReference type="EMBL" id="JACRSQ010000012">
    <property type="protein sequence ID" value="MBC8543748.1"/>
    <property type="molecule type" value="Genomic_DNA"/>
</dbReference>
<dbReference type="GO" id="GO:0005524">
    <property type="term" value="F:ATP binding"/>
    <property type="evidence" value="ECO:0007669"/>
    <property type="project" value="UniProtKB-UniRule"/>
</dbReference>
<evidence type="ECO:0000259" key="13">
    <source>
        <dbReference type="PROSITE" id="PS51192"/>
    </source>
</evidence>
<dbReference type="GO" id="GO:0008270">
    <property type="term" value="F:zinc ion binding"/>
    <property type="evidence" value="ECO:0007669"/>
    <property type="project" value="UniProtKB-UniRule"/>
</dbReference>
<comment type="catalytic activity">
    <reaction evidence="12">
        <text>Couples ATP hydrolysis with the unwinding of duplex DNA by translocating in the 3'-5' direction.</text>
        <dbReference type="EC" id="5.6.2.4"/>
    </reaction>
</comment>
<keyword evidence="6 12" id="KW-0347">Helicase</keyword>
<keyword evidence="10 12" id="KW-0413">Isomerase</keyword>
<dbReference type="CDD" id="cd17929">
    <property type="entry name" value="DEXHc_priA"/>
    <property type="match status" value="1"/>
</dbReference>
<keyword evidence="7 12" id="KW-0862">Zinc</keyword>
<dbReference type="InterPro" id="IPR005259">
    <property type="entry name" value="PriA"/>
</dbReference>
<evidence type="ECO:0000256" key="11">
    <source>
        <dbReference type="ARBA" id="ARBA00048988"/>
    </source>
</evidence>
<dbReference type="SUPFAM" id="SSF52540">
    <property type="entry name" value="P-loop containing nucleoside triphosphate hydrolases"/>
    <property type="match status" value="2"/>
</dbReference>
<keyword evidence="3 12" id="KW-0479">Metal-binding</keyword>
<feature type="domain" description="Helicase C-terminal" evidence="14">
    <location>
        <begin position="485"/>
        <end position="652"/>
    </location>
</feature>
<dbReference type="EC" id="5.6.2.4" evidence="12"/>
<comment type="cofactor">
    <cofactor evidence="12">
        <name>Zn(2+)</name>
        <dbReference type="ChEBI" id="CHEBI:29105"/>
    </cofactor>
    <text evidence="12">Binds 2 zinc ions per subunit.</text>
</comment>
<dbReference type="FunFam" id="3.40.50.300:FF:000489">
    <property type="entry name" value="Primosome assembly protein PriA"/>
    <property type="match status" value="1"/>
</dbReference>
<accession>A0A926DTP1</accession>
<keyword evidence="8 12" id="KW-0067">ATP-binding</keyword>
<dbReference type="InterPro" id="IPR011545">
    <property type="entry name" value="DEAD/DEAH_box_helicase_dom"/>
</dbReference>
<dbReference type="PROSITE" id="PS51192">
    <property type="entry name" value="HELICASE_ATP_BIND_1"/>
    <property type="match status" value="1"/>
</dbReference>
<protein>
    <recommendedName>
        <fullName evidence="12">Replication restart protein PriA</fullName>
    </recommendedName>
    <alternativeName>
        <fullName evidence="12">ATP-dependent DNA helicase PriA</fullName>
        <ecNumber evidence="12">5.6.2.4</ecNumber>
    </alternativeName>
    <alternativeName>
        <fullName evidence="12">DNA 3'-5' helicase PriA</fullName>
    </alternativeName>
</protein>
<comment type="similarity">
    <text evidence="12">Belongs to the helicase family. PriA subfamily.</text>
</comment>
<dbReference type="GO" id="GO:1990077">
    <property type="term" value="C:primosome complex"/>
    <property type="evidence" value="ECO:0007669"/>
    <property type="project" value="UniProtKB-UniRule"/>
</dbReference>
<dbReference type="Pfam" id="PF18319">
    <property type="entry name" value="Zn_ribbon_PriA"/>
    <property type="match status" value="1"/>
</dbReference>
<dbReference type="GO" id="GO:0016787">
    <property type="term" value="F:hydrolase activity"/>
    <property type="evidence" value="ECO:0007669"/>
    <property type="project" value="UniProtKB-KW"/>
</dbReference>
<dbReference type="Gene3D" id="3.40.1440.60">
    <property type="entry name" value="PriA, 3(prime) DNA-binding domain"/>
    <property type="match status" value="1"/>
</dbReference>
<feature type="binding site" evidence="12">
    <location>
        <position position="493"/>
    </location>
    <ligand>
        <name>Zn(2+)</name>
        <dbReference type="ChEBI" id="CHEBI:29105"/>
        <label>1</label>
    </ligand>
</feature>
<dbReference type="GO" id="GO:0006269">
    <property type="term" value="P:DNA replication, synthesis of primer"/>
    <property type="evidence" value="ECO:0007669"/>
    <property type="project" value="UniProtKB-KW"/>
</dbReference>
<sequence length="744" mass="84234">MARQFAQVIVNLHHQKVDQIYTYRVPEGLQSTLEEGMMAEVPFGPRNHMIEGFVIGLSSDCAVPEEKLKSVRRILRQEPVFTKNNLALAQRMKEELGAPLSSCLELFVPRLLMQEEKLVDMVEVLPGAGKMGAAKPGLRQQGFLDALAALPGGKGKLKEIRKASPITGASLDSLQVQGRIRIWKEPEGDPPATLLYEEGELERPRELNEEQQKAVDAIAASIQKGQKETFLLHGVTGSGKTEVYMQAIDHAMRADKQAILLVPEISLTPQLVQVFRRRFGRRAGVTHSRMTDQERAWQWKLAKENRIQVMIGPRSALFTPFSKLGLIVLDEEHETTYKSEQTPRYHARDIASAMAEQAGCPLVLGSATPAVETYYRAQQGEYTLLQLTKRAVEKARMPKITTVDMRQEMAEGNMSIFCRRLQQGIRERLARGEQVILFLNRKGHSTFVNCRSCGFVLKCPRCYLPYTWHKDTRRLICHHCGKEAEMVASCPQCGSSYIKYFGAGTQRVEEEVQRLFPQARILRMDMNTTGRKGAYEAAYHTFQNRDADILVGTQMIAKGLDFPYVTLVGVVAADMTLYSSDYHSTERTFQLLTQVAGRAGRAGLEGEVLLQTYSPDHYCIEDVVKQDYKAFYANEITARKLLNCPPFTHILQFLLTSLQEDQLIQCARDFYQLLERYGKRRGFQLLGPSPASTARINNVFRWKILVKHPDAARLTAYGHYCQEQYQKKNAKIGIQMDLDPVTMF</sequence>
<feature type="binding site" evidence="12">
    <location>
        <position position="462"/>
    </location>
    <ligand>
        <name>Zn(2+)</name>
        <dbReference type="ChEBI" id="CHEBI:29105"/>
        <label>2</label>
    </ligand>
</feature>
<dbReference type="SMART" id="SM00487">
    <property type="entry name" value="DEXDc"/>
    <property type="match status" value="1"/>
</dbReference>
<dbReference type="PANTHER" id="PTHR30580:SF0">
    <property type="entry name" value="PRIMOSOMAL PROTEIN N"/>
    <property type="match status" value="1"/>
</dbReference>
<dbReference type="InterPro" id="IPR041236">
    <property type="entry name" value="PriA_C"/>
</dbReference>
<feature type="binding site" evidence="12">
    <location>
        <position position="477"/>
    </location>
    <ligand>
        <name>Zn(2+)</name>
        <dbReference type="ChEBI" id="CHEBI:29105"/>
        <label>2</label>
    </ligand>
</feature>
<dbReference type="GO" id="GO:0043138">
    <property type="term" value="F:3'-5' DNA helicase activity"/>
    <property type="evidence" value="ECO:0007669"/>
    <property type="project" value="UniProtKB-EC"/>
</dbReference>
<keyword evidence="9 12" id="KW-0238">DNA-binding</keyword>
<feature type="domain" description="Helicase ATP-binding" evidence="13">
    <location>
        <begin position="221"/>
        <end position="387"/>
    </location>
</feature>
<evidence type="ECO:0000259" key="14">
    <source>
        <dbReference type="PROSITE" id="PS51194"/>
    </source>
</evidence>
<dbReference type="GO" id="GO:0006310">
    <property type="term" value="P:DNA recombination"/>
    <property type="evidence" value="ECO:0007669"/>
    <property type="project" value="InterPro"/>
</dbReference>
<keyword evidence="2 12" id="KW-0235">DNA replication</keyword>
<evidence type="ECO:0000256" key="5">
    <source>
        <dbReference type="ARBA" id="ARBA00022801"/>
    </source>
</evidence>
<comment type="subunit">
    <text evidence="12">Component of the replication restart primosome.</text>
</comment>
<evidence type="ECO:0000313" key="16">
    <source>
        <dbReference type="Proteomes" id="UP000657006"/>
    </source>
</evidence>
<dbReference type="Gene3D" id="3.40.50.300">
    <property type="entry name" value="P-loop containing nucleotide triphosphate hydrolases"/>
    <property type="match status" value="2"/>
</dbReference>
<dbReference type="GO" id="GO:0006270">
    <property type="term" value="P:DNA replication initiation"/>
    <property type="evidence" value="ECO:0007669"/>
    <property type="project" value="TreeGrafter"/>
</dbReference>
<dbReference type="HAMAP" id="MF_00983">
    <property type="entry name" value="PriA"/>
    <property type="match status" value="1"/>
</dbReference>
<dbReference type="InterPro" id="IPR001650">
    <property type="entry name" value="Helicase_C-like"/>
</dbReference>
<dbReference type="SMART" id="SM00490">
    <property type="entry name" value="HELICc"/>
    <property type="match status" value="1"/>
</dbReference>
<dbReference type="InterPro" id="IPR014001">
    <property type="entry name" value="Helicase_ATP-bd"/>
</dbReference>
<dbReference type="GO" id="GO:0006302">
    <property type="term" value="P:double-strand break repair"/>
    <property type="evidence" value="ECO:0007669"/>
    <property type="project" value="InterPro"/>
</dbReference>
<dbReference type="RefSeq" id="WP_177716536.1">
    <property type="nucleotide sequence ID" value="NZ_JACRSQ010000012.1"/>
</dbReference>
<keyword evidence="4 12" id="KW-0547">Nucleotide-binding</keyword>
<feature type="binding site" evidence="12">
    <location>
        <position position="459"/>
    </location>
    <ligand>
        <name>Zn(2+)</name>
        <dbReference type="ChEBI" id="CHEBI:29105"/>
        <label>2</label>
    </ligand>
</feature>
<evidence type="ECO:0000256" key="9">
    <source>
        <dbReference type="ARBA" id="ARBA00023125"/>
    </source>
</evidence>
<dbReference type="NCBIfam" id="TIGR00595">
    <property type="entry name" value="priA"/>
    <property type="match status" value="1"/>
</dbReference>
<organism evidence="15 16">
    <name type="scientific">Bianquea renquensis</name>
    <dbReference type="NCBI Taxonomy" id="2763661"/>
    <lineage>
        <taxon>Bacteria</taxon>
        <taxon>Bacillati</taxon>
        <taxon>Bacillota</taxon>
        <taxon>Clostridia</taxon>
        <taxon>Eubacteriales</taxon>
        <taxon>Bianqueaceae</taxon>
        <taxon>Bianquea</taxon>
    </lineage>
</organism>
<dbReference type="AlphaFoldDB" id="A0A926DTP1"/>
<evidence type="ECO:0000256" key="8">
    <source>
        <dbReference type="ARBA" id="ARBA00022840"/>
    </source>
</evidence>
<keyword evidence="5 12" id="KW-0378">Hydrolase</keyword>
<evidence type="ECO:0000256" key="7">
    <source>
        <dbReference type="ARBA" id="ARBA00022833"/>
    </source>
</evidence>
<comment type="function">
    <text evidence="12">Initiates the restart of stalled replication forks, which reloads the replicative helicase on sites other than the origin of replication. Recognizes and binds to abandoned replication forks and remodels them to uncover a helicase loading site. Promotes assembly of the primosome at these replication forks.</text>
</comment>
<feature type="binding site" evidence="12">
    <location>
        <position position="480"/>
    </location>
    <ligand>
        <name>Zn(2+)</name>
        <dbReference type="ChEBI" id="CHEBI:29105"/>
        <label>2</label>
    </ligand>
</feature>
<dbReference type="Pfam" id="PF00271">
    <property type="entry name" value="Helicase_C"/>
    <property type="match status" value="1"/>
</dbReference>
<evidence type="ECO:0000313" key="15">
    <source>
        <dbReference type="EMBL" id="MBC8543748.1"/>
    </source>
</evidence>
<evidence type="ECO:0000256" key="1">
    <source>
        <dbReference type="ARBA" id="ARBA00022515"/>
    </source>
</evidence>
<dbReference type="Proteomes" id="UP000657006">
    <property type="component" value="Unassembled WGS sequence"/>
</dbReference>
<comment type="catalytic activity">
    <reaction evidence="11 12">
        <text>ATP + H2O = ADP + phosphate + H(+)</text>
        <dbReference type="Rhea" id="RHEA:13065"/>
        <dbReference type="ChEBI" id="CHEBI:15377"/>
        <dbReference type="ChEBI" id="CHEBI:15378"/>
        <dbReference type="ChEBI" id="CHEBI:30616"/>
        <dbReference type="ChEBI" id="CHEBI:43474"/>
        <dbReference type="ChEBI" id="CHEBI:456216"/>
        <dbReference type="EC" id="5.6.2.4"/>
    </reaction>
</comment>
<dbReference type="GO" id="GO:0003677">
    <property type="term" value="F:DNA binding"/>
    <property type="evidence" value="ECO:0007669"/>
    <property type="project" value="UniProtKB-UniRule"/>
</dbReference>
<dbReference type="PROSITE" id="PS51194">
    <property type="entry name" value="HELICASE_CTER"/>
    <property type="match status" value="1"/>
</dbReference>
<proteinExistence type="inferred from homology"/>
<feature type="binding site" evidence="12">
    <location>
        <position position="453"/>
    </location>
    <ligand>
        <name>Zn(2+)</name>
        <dbReference type="ChEBI" id="CHEBI:29105"/>
        <label>1</label>
    </ligand>
</feature>
<dbReference type="InterPro" id="IPR027417">
    <property type="entry name" value="P-loop_NTPase"/>
</dbReference>
<dbReference type="Pfam" id="PF18074">
    <property type="entry name" value="PriA_C"/>
    <property type="match status" value="1"/>
</dbReference>
<comment type="caution">
    <text evidence="15">The sequence shown here is derived from an EMBL/GenBank/DDBJ whole genome shotgun (WGS) entry which is preliminary data.</text>
</comment>
<name>A0A926DTP1_9FIRM</name>
<dbReference type="CDD" id="cd18804">
    <property type="entry name" value="SF2_C_priA"/>
    <property type="match status" value="1"/>
</dbReference>
<feature type="binding site" evidence="12">
    <location>
        <position position="450"/>
    </location>
    <ligand>
        <name>Zn(2+)</name>
        <dbReference type="ChEBI" id="CHEBI:29105"/>
        <label>1</label>
    </ligand>
</feature>
<dbReference type="Pfam" id="PF17764">
    <property type="entry name" value="PriA_3primeBD"/>
    <property type="match status" value="1"/>
</dbReference>
<evidence type="ECO:0000256" key="2">
    <source>
        <dbReference type="ARBA" id="ARBA00022705"/>
    </source>
</evidence>
<dbReference type="InterPro" id="IPR042115">
    <property type="entry name" value="PriA_3primeBD_sf"/>
</dbReference>
<reference evidence="15" key="1">
    <citation type="submission" date="2020-08" db="EMBL/GenBank/DDBJ databases">
        <title>Genome public.</title>
        <authorList>
            <person name="Liu C."/>
            <person name="Sun Q."/>
        </authorList>
    </citation>
    <scope>NUCLEOTIDE SEQUENCE</scope>
    <source>
        <strain evidence="15">NSJ-32</strain>
    </source>
</reference>
<keyword evidence="1 12" id="KW-0639">Primosome</keyword>
<evidence type="ECO:0000256" key="6">
    <source>
        <dbReference type="ARBA" id="ARBA00022806"/>
    </source>
</evidence>
<dbReference type="InterPro" id="IPR041222">
    <property type="entry name" value="PriA_3primeBD"/>
</dbReference>
<evidence type="ECO:0000256" key="10">
    <source>
        <dbReference type="ARBA" id="ARBA00023235"/>
    </source>
</evidence>
<evidence type="ECO:0000256" key="12">
    <source>
        <dbReference type="HAMAP-Rule" id="MF_00983"/>
    </source>
</evidence>
<feature type="binding site" evidence="12">
    <location>
        <position position="490"/>
    </location>
    <ligand>
        <name>Zn(2+)</name>
        <dbReference type="ChEBI" id="CHEBI:29105"/>
        <label>1</label>
    </ligand>
</feature>
<evidence type="ECO:0000256" key="3">
    <source>
        <dbReference type="ARBA" id="ARBA00022723"/>
    </source>
</evidence>